<dbReference type="SMART" id="SM00086">
    <property type="entry name" value="PAC"/>
    <property type="match status" value="2"/>
</dbReference>
<evidence type="ECO:0000313" key="14">
    <source>
        <dbReference type="Proteomes" id="UP000630923"/>
    </source>
</evidence>
<keyword evidence="5" id="KW-0808">Transferase</keyword>
<dbReference type="PROSITE" id="PS50112">
    <property type="entry name" value="PAS"/>
    <property type="match status" value="1"/>
</dbReference>
<dbReference type="InterPro" id="IPR001610">
    <property type="entry name" value="PAC"/>
</dbReference>
<dbReference type="PANTHER" id="PTHR43711">
    <property type="entry name" value="TWO-COMPONENT HISTIDINE KINASE"/>
    <property type="match status" value="1"/>
</dbReference>
<dbReference type="GO" id="GO:0000155">
    <property type="term" value="F:phosphorelay sensor kinase activity"/>
    <property type="evidence" value="ECO:0007669"/>
    <property type="project" value="InterPro"/>
</dbReference>
<comment type="subcellular location">
    <subcellularLocation>
        <location evidence="2">Membrane</location>
    </subcellularLocation>
</comment>
<gene>
    <name evidence="13" type="ORF">GCM10017044_14820</name>
</gene>
<dbReference type="InterPro" id="IPR000014">
    <property type="entry name" value="PAS"/>
</dbReference>
<evidence type="ECO:0000256" key="1">
    <source>
        <dbReference type="ARBA" id="ARBA00000085"/>
    </source>
</evidence>
<dbReference type="SMART" id="SM00388">
    <property type="entry name" value="HisKA"/>
    <property type="match status" value="1"/>
</dbReference>
<accession>A0A919AT51</accession>
<evidence type="ECO:0000259" key="12">
    <source>
        <dbReference type="PROSITE" id="PS50112"/>
    </source>
</evidence>
<comment type="catalytic activity">
    <reaction evidence="1">
        <text>ATP + protein L-histidine = ADP + protein N-phospho-L-histidine.</text>
        <dbReference type="EC" id="2.7.13.3"/>
    </reaction>
</comment>
<dbReference type="InterPro" id="IPR003661">
    <property type="entry name" value="HisK_dim/P_dom"/>
</dbReference>
<dbReference type="Gene3D" id="3.30.450.20">
    <property type="entry name" value="PAS domain"/>
    <property type="match status" value="2"/>
</dbReference>
<dbReference type="InterPro" id="IPR050736">
    <property type="entry name" value="Sensor_HK_Regulatory"/>
</dbReference>
<dbReference type="PROSITE" id="PS50109">
    <property type="entry name" value="HIS_KIN"/>
    <property type="match status" value="1"/>
</dbReference>
<evidence type="ECO:0000313" key="13">
    <source>
        <dbReference type="EMBL" id="GHF20938.1"/>
    </source>
</evidence>
<dbReference type="InterPro" id="IPR004358">
    <property type="entry name" value="Sig_transdc_His_kin-like_C"/>
</dbReference>
<evidence type="ECO:0000259" key="11">
    <source>
        <dbReference type="PROSITE" id="PS50109"/>
    </source>
</evidence>
<evidence type="ECO:0000256" key="7">
    <source>
        <dbReference type="ARBA" id="ARBA00022777"/>
    </source>
</evidence>
<dbReference type="SMART" id="SM00387">
    <property type="entry name" value="HATPase_c"/>
    <property type="match status" value="1"/>
</dbReference>
<proteinExistence type="predicted"/>
<feature type="domain" description="Histidine kinase" evidence="11">
    <location>
        <begin position="280"/>
        <end position="500"/>
    </location>
</feature>
<dbReference type="NCBIfam" id="TIGR00229">
    <property type="entry name" value="sensory_box"/>
    <property type="match status" value="1"/>
</dbReference>
<dbReference type="PANTHER" id="PTHR43711:SF26">
    <property type="entry name" value="SENSOR HISTIDINE KINASE RCSC"/>
    <property type="match status" value="1"/>
</dbReference>
<dbReference type="CDD" id="cd00130">
    <property type="entry name" value="PAS"/>
    <property type="match status" value="2"/>
</dbReference>
<dbReference type="InterPro" id="IPR005467">
    <property type="entry name" value="His_kinase_dom"/>
</dbReference>
<evidence type="ECO:0000256" key="5">
    <source>
        <dbReference type="ARBA" id="ARBA00022679"/>
    </source>
</evidence>
<dbReference type="Pfam" id="PF00512">
    <property type="entry name" value="HisKA"/>
    <property type="match status" value="1"/>
</dbReference>
<keyword evidence="9" id="KW-0902">Two-component regulatory system</keyword>
<dbReference type="AlphaFoldDB" id="A0A919AT51"/>
<keyword evidence="6" id="KW-0547">Nucleotide-binding</keyword>
<dbReference type="FunFam" id="1.10.287.130:FF:000038">
    <property type="entry name" value="Sensory transduction histidine kinase"/>
    <property type="match status" value="1"/>
</dbReference>
<dbReference type="GO" id="GO:0005524">
    <property type="term" value="F:ATP binding"/>
    <property type="evidence" value="ECO:0007669"/>
    <property type="project" value="UniProtKB-KW"/>
</dbReference>
<protein>
    <recommendedName>
        <fullName evidence="3">histidine kinase</fullName>
        <ecNumber evidence="3">2.7.13.3</ecNumber>
    </recommendedName>
</protein>
<evidence type="ECO:0000256" key="10">
    <source>
        <dbReference type="ARBA" id="ARBA00023136"/>
    </source>
</evidence>
<dbReference type="EC" id="2.7.13.3" evidence="3"/>
<dbReference type="Pfam" id="PF13426">
    <property type="entry name" value="PAS_9"/>
    <property type="match status" value="2"/>
</dbReference>
<keyword evidence="14" id="KW-1185">Reference proteome</keyword>
<keyword evidence="4" id="KW-0597">Phosphoprotein</keyword>
<dbReference type="RefSeq" id="WP_191251366.1">
    <property type="nucleotide sequence ID" value="NZ_BNCI01000001.1"/>
</dbReference>
<evidence type="ECO:0000256" key="9">
    <source>
        <dbReference type="ARBA" id="ARBA00023012"/>
    </source>
</evidence>
<dbReference type="SUPFAM" id="SSF55874">
    <property type="entry name" value="ATPase domain of HSP90 chaperone/DNA topoisomerase II/histidine kinase"/>
    <property type="match status" value="1"/>
</dbReference>
<dbReference type="SUPFAM" id="SSF55785">
    <property type="entry name" value="PYP-like sensor domain (PAS domain)"/>
    <property type="match status" value="2"/>
</dbReference>
<dbReference type="PRINTS" id="PR00344">
    <property type="entry name" value="BCTRLSENSOR"/>
</dbReference>
<dbReference type="InterPro" id="IPR036097">
    <property type="entry name" value="HisK_dim/P_sf"/>
</dbReference>
<evidence type="ECO:0000256" key="6">
    <source>
        <dbReference type="ARBA" id="ARBA00022741"/>
    </source>
</evidence>
<dbReference type="GO" id="GO:0016020">
    <property type="term" value="C:membrane"/>
    <property type="evidence" value="ECO:0007669"/>
    <property type="project" value="UniProtKB-SubCell"/>
</dbReference>
<dbReference type="Pfam" id="PF02518">
    <property type="entry name" value="HATPase_c"/>
    <property type="match status" value="1"/>
</dbReference>
<dbReference type="Proteomes" id="UP000630923">
    <property type="component" value="Unassembled WGS sequence"/>
</dbReference>
<dbReference type="InterPro" id="IPR003594">
    <property type="entry name" value="HATPase_dom"/>
</dbReference>
<feature type="domain" description="PAS" evidence="12">
    <location>
        <begin position="138"/>
        <end position="184"/>
    </location>
</feature>
<evidence type="ECO:0000256" key="4">
    <source>
        <dbReference type="ARBA" id="ARBA00022553"/>
    </source>
</evidence>
<dbReference type="SUPFAM" id="SSF47384">
    <property type="entry name" value="Homodimeric domain of signal transducing histidine kinase"/>
    <property type="match status" value="1"/>
</dbReference>
<dbReference type="Gene3D" id="3.30.565.10">
    <property type="entry name" value="Histidine kinase-like ATPase, C-terminal domain"/>
    <property type="match status" value="1"/>
</dbReference>
<dbReference type="SMART" id="SM00091">
    <property type="entry name" value="PAS"/>
    <property type="match status" value="2"/>
</dbReference>
<comment type="caution">
    <text evidence="13">The sequence shown here is derived from an EMBL/GenBank/DDBJ whole genome shotgun (WGS) entry which is preliminary data.</text>
</comment>
<reference evidence="13" key="2">
    <citation type="submission" date="2020-09" db="EMBL/GenBank/DDBJ databases">
        <authorList>
            <person name="Sun Q."/>
            <person name="Kim S."/>
        </authorList>
    </citation>
    <scope>NUCLEOTIDE SEQUENCE</scope>
    <source>
        <strain evidence="13">KCTC 42590</strain>
    </source>
</reference>
<evidence type="ECO:0000256" key="8">
    <source>
        <dbReference type="ARBA" id="ARBA00022840"/>
    </source>
</evidence>
<evidence type="ECO:0000256" key="3">
    <source>
        <dbReference type="ARBA" id="ARBA00012438"/>
    </source>
</evidence>
<dbReference type="Gene3D" id="1.10.287.130">
    <property type="match status" value="1"/>
</dbReference>
<keyword evidence="7" id="KW-0418">Kinase</keyword>
<reference evidence="13" key="1">
    <citation type="journal article" date="2014" name="Int. J. Syst. Evol. Microbiol.">
        <title>Complete genome sequence of Corynebacterium casei LMG S-19264T (=DSM 44701T), isolated from a smear-ripened cheese.</title>
        <authorList>
            <consortium name="US DOE Joint Genome Institute (JGI-PGF)"/>
            <person name="Walter F."/>
            <person name="Albersmeier A."/>
            <person name="Kalinowski J."/>
            <person name="Ruckert C."/>
        </authorList>
    </citation>
    <scope>NUCLEOTIDE SEQUENCE</scope>
    <source>
        <strain evidence="13">KCTC 42590</strain>
    </source>
</reference>
<keyword evidence="8" id="KW-0067">ATP-binding</keyword>
<dbReference type="CDD" id="cd00082">
    <property type="entry name" value="HisKA"/>
    <property type="match status" value="1"/>
</dbReference>
<keyword evidence="10" id="KW-0472">Membrane</keyword>
<evidence type="ECO:0000256" key="2">
    <source>
        <dbReference type="ARBA" id="ARBA00004370"/>
    </source>
</evidence>
<name>A0A919AT51_9PROT</name>
<sequence>MFEEQPRNISAPSSHDILNDLLVAVIVCTEQEIVYYNQSFKDFTAIGGKQVPLSLEDLYKSVVPEDLALVETFRKKVFSDGQFPDKIEFRIQPSSAEIKWCKLSLNKLDGEQGQEKQATLILEDITREKTATGEQAWTDNLFKTVFRISQDFMILSRLPATDIVSVNPTFLNLFGLRRDQVIGKATHELGVWAEPMLVQRFIEELKMSSFISDVPASVRVRGGVMRHINLSAQKLEQGGDEYLLLIGRDITDELTQAQELKRSRDSADLANRAKSEFLANMSHELRTPLNAILGFAEILRDEIFGPIGSDRYKDYASDIYNSGSHLLEIINDILDLSKVEAGRMDTQIRWIEPQEAIESCLSFIHQRALQGGLVLTSDIDEDMELEADERLFKQICLNLMSNAVKFTEPGGEVSVRLKPSASGGAILCVQDTGIGMTPEELKIAKRPFGQIDNALSRSQEGSGLGLPLVSSFAERLKATFVIDSTPGQGTRVSIMFPPDKVRAPQGSTNESDEI</sequence>
<dbReference type="EMBL" id="BNCI01000001">
    <property type="protein sequence ID" value="GHF20938.1"/>
    <property type="molecule type" value="Genomic_DNA"/>
</dbReference>
<dbReference type="InterPro" id="IPR035965">
    <property type="entry name" value="PAS-like_dom_sf"/>
</dbReference>
<dbReference type="InterPro" id="IPR036890">
    <property type="entry name" value="HATPase_C_sf"/>
</dbReference>
<organism evidence="13 14">
    <name type="scientific">Kordiimonas sediminis</name>
    <dbReference type="NCBI Taxonomy" id="1735581"/>
    <lineage>
        <taxon>Bacteria</taxon>
        <taxon>Pseudomonadati</taxon>
        <taxon>Pseudomonadota</taxon>
        <taxon>Alphaproteobacteria</taxon>
        <taxon>Kordiimonadales</taxon>
        <taxon>Kordiimonadaceae</taxon>
        <taxon>Kordiimonas</taxon>
    </lineage>
</organism>